<name>A0ABN0TE85_9GAMM</name>
<evidence type="ECO:0000313" key="2">
    <source>
        <dbReference type="EMBL" id="GAA0219452.1"/>
    </source>
</evidence>
<dbReference type="Proteomes" id="UP001501476">
    <property type="component" value="Unassembled WGS sequence"/>
</dbReference>
<feature type="chain" id="PRO_5046929766" evidence="1">
    <location>
        <begin position="24"/>
        <end position="251"/>
    </location>
</feature>
<evidence type="ECO:0000256" key="1">
    <source>
        <dbReference type="SAM" id="SignalP"/>
    </source>
</evidence>
<dbReference type="EMBL" id="BAAADG010000003">
    <property type="protein sequence ID" value="GAA0219452.1"/>
    <property type="molecule type" value="Genomic_DNA"/>
</dbReference>
<accession>A0ABN0TE85</accession>
<sequence length="251" mass="27686">MRRFSYISFLLLTLSFLPLVAQAEPTQVMIRAMAVDAKFIGTSVGGVRVTIKDAETDELLDEGWIHGGTGDTDRLIKNPVQRGDMLADNNTAGYLATVDIDTPRLVKITLFGPYAYRQSLQEASVTTWLIPGKDLLGDGITIKMPGFIADGWTQVLQDGVVEFYLNASLMCGCPIKKNGLWNPDDYEAKAIVMQDEKKIDEIPLSFTGPIGIFSAKTQLKKNGHYKAILYVVDTKTGNVGVDRTMFEINLD</sequence>
<comment type="caution">
    <text evidence="2">The sequence shown here is derived from an EMBL/GenBank/DDBJ whole genome shotgun (WGS) entry which is preliminary data.</text>
</comment>
<organism evidence="2 3">
    <name type="scientific">Methylophaga marina</name>
    <dbReference type="NCBI Taxonomy" id="45495"/>
    <lineage>
        <taxon>Bacteria</taxon>
        <taxon>Pseudomonadati</taxon>
        <taxon>Pseudomonadota</taxon>
        <taxon>Gammaproteobacteria</taxon>
        <taxon>Thiotrichales</taxon>
        <taxon>Piscirickettsiaceae</taxon>
        <taxon>Methylophaga</taxon>
    </lineage>
</organism>
<reference evidence="2 3" key="1">
    <citation type="journal article" date="2019" name="Int. J. Syst. Evol. Microbiol.">
        <title>The Global Catalogue of Microorganisms (GCM) 10K type strain sequencing project: providing services to taxonomists for standard genome sequencing and annotation.</title>
        <authorList>
            <consortium name="The Broad Institute Genomics Platform"/>
            <consortium name="The Broad Institute Genome Sequencing Center for Infectious Disease"/>
            <person name="Wu L."/>
            <person name="Ma J."/>
        </authorList>
    </citation>
    <scope>NUCLEOTIDE SEQUENCE [LARGE SCALE GENOMIC DNA]</scope>
    <source>
        <strain evidence="2 3">JCM 6886</strain>
    </source>
</reference>
<keyword evidence="3" id="KW-1185">Reference proteome</keyword>
<feature type="signal peptide" evidence="1">
    <location>
        <begin position="1"/>
        <end position="23"/>
    </location>
</feature>
<keyword evidence="1" id="KW-0732">Signal</keyword>
<protein>
    <submittedName>
        <fullName evidence="2">Uncharacterized protein</fullName>
    </submittedName>
</protein>
<gene>
    <name evidence="2" type="ORF">GCM10008964_08860</name>
</gene>
<evidence type="ECO:0000313" key="3">
    <source>
        <dbReference type="Proteomes" id="UP001501476"/>
    </source>
</evidence>
<dbReference type="RefSeq" id="WP_286304970.1">
    <property type="nucleotide sequence ID" value="NZ_AP027741.1"/>
</dbReference>
<proteinExistence type="predicted"/>